<keyword evidence="3" id="KW-0813">Transport</keyword>
<evidence type="ECO:0000256" key="9">
    <source>
        <dbReference type="ARBA" id="ARBA00023285"/>
    </source>
</evidence>
<keyword evidence="7 11" id="KW-0472">Membrane</keyword>
<evidence type="ECO:0000256" key="4">
    <source>
        <dbReference type="ARBA" id="ARBA00022628"/>
    </source>
</evidence>
<evidence type="ECO:0000313" key="12">
    <source>
        <dbReference type="Proteomes" id="UP000085678"/>
    </source>
</evidence>
<feature type="transmembrane region" description="Helical" evidence="11">
    <location>
        <begin position="6"/>
        <end position="30"/>
    </location>
</feature>
<dbReference type="OrthoDB" id="73273at2759"/>
<dbReference type="PANTHER" id="PTHR16130:SF2">
    <property type="entry name" value="LYSOSOMAL COBALAMIN TRANSPORT ESCORT PROTEIN LMBD1"/>
    <property type="match status" value="1"/>
</dbReference>
<evidence type="ECO:0000313" key="13">
    <source>
        <dbReference type="RefSeq" id="XP_013394611.1"/>
    </source>
</evidence>
<dbReference type="AlphaFoldDB" id="A0A1S3I9S9"/>
<feature type="transmembrane region" description="Helical" evidence="11">
    <location>
        <begin position="187"/>
        <end position="209"/>
    </location>
</feature>
<evidence type="ECO:0000256" key="10">
    <source>
        <dbReference type="SAM" id="Coils"/>
    </source>
</evidence>
<feature type="transmembrane region" description="Helical" evidence="11">
    <location>
        <begin position="362"/>
        <end position="389"/>
    </location>
</feature>
<dbReference type="GO" id="GO:0005765">
    <property type="term" value="C:lysosomal membrane"/>
    <property type="evidence" value="ECO:0007669"/>
    <property type="project" value="UniProtKB-SubCell"/>
</dbReference>
<dbReference type="PANTHER" id="PTHR16130">
    <property type="entry name" value="LYSOSOMAL COBALAMIN TRANSPORTER-RELATED"/>
    <property type="match status" value="1"/>
</dbReference>
<dbReference type="CDD" id="cd14686">
    <property type="entry name" value="bZIP"/>
    <property type="match status" value="1"/>
</dbReference>
<keyword evidence="5 11" id="KW-0812">Transmembrane</keyword>
<dbReference type="Pfam" id="PF04791">
    <property type="entry name" value="LMBR1"/>
    <property type="match status" value="1"/>
</dbReference>
<dbReference type="Proteomes" id="UP000085678">
    <property type="component" value="Unplaced"/>
</dbReference>
<keyword evidence="10" id="KW-0175">Coiled coil</keyword>
<protein>
    <submittedName>
        <fullName evidence="13">Probable lysosomal cobalamin transporter</fullName>
    </submittedName>
</protein>
<feature type="transmembrane region" description="Helical" evidence="11">
    <location>
        <begin position="131"/>
        <end position="156"/>
    </location>
</feature>
<evidence type="ECO:0000256" key="3">
    <source>
        <dbReference type="ARBA" id="ARBA00022448"/>
    </source>
</evidence>
<feature type="transmembrane region" description="Helical" evidence="11">
    <location>
        <begin position="42"/>
        <end position="69"/>
    </location>
</feature>
<dbReference type="KEGG" id="lak:106162046"/>
<keyword evidence="9" id="KW-0170">Cobalt</keyword>
<feature type="transmembrane region" description="Helical" evidence="11">
    <location>
        <begin position="301"/>
        <end position="323"/>
    </location>
</feature>
<dbReference type="GO" id="GO:0072665">
    <property type="term" value="P:protein localization to vacuole"/>
    <property type="evidence" value="ECO:0007669"/>
    <property type="project" value="TreeGrafter"/>
</dbReference>
<keyword evidence="6 11" id="KW-1133">Transmembrane helix</keyword>
<feature type="coiled-coil region" evidence="10">
    <location>
        <begin position="257"/>
        <end position="287"/>
    </location>
</feature>
<dbReference type="InterPro" id="IPR006876">
    <property type="entry name" value="LMBR1-like_membr_prot"/>
</dbReference>
<evidence type="ECO:0000256" key="8">
    <source>
        <dbReference type="ARBA" id="ARBA00023228"/>
    </source>
</evidence>
<evidence type="ECO:0000256" key="5">
    <source>
        <dbReference type="ARBA" id="ARBA00022692"/>
    </source>
</evidence>
<evidence type="ECO:0000256" key="6">
    <source>
        <dbReference type="ARBA" id="ARBA00022989"/>
    </source>
</evidence>
<comment type="subcellular location">
    <subcellularLocation>
        <location evidence="1">Lysosome membrane</location>
        <topology evidence="1">Multi-pass membrane protein</topology>
    </subcellularLocation>
</comment>
<proteinExistence type="inferred from homology"/>
<keyword evidence="12" id="KW-1185">Reference proteome</keyword>
<dbReference type="STRING" id="7574.A0A1S3I9S9"/>
<comment type="similarity">
    <text evidence="2">Belongs to the LIMR family. LMBRD1 subfamily.</text>
</comment>
<dbReference type="InParanoid" id="A0A1S3I9S9"/>
<evidence type="ECO:0000256" key="2">
    <source>
        <dbReference type="ARBA" id="ARBA00009901"/>
    </source>
</evidence>
<sequence>MADPVVLGGWISFACVVLLTLIFSALYIRLHRSKTDSERSSTITSVLAVAVALLTSALVPVDIFLVAFMKDPDGKFKEWAESNVTRQEVETSVLYTYYTMYALITFFLFFALPFVYFYYEEKEDENPGKKRFCSAFLYTLVFLFIAGVLLLVGAFAPMKTAPDANLTEWKRLEFLFKDLATNNGEDALSFLICSLTLIGLLGLMIYTAYGMTAWPVNLIRGTRGASTELSEVSMNRARRSDQIEAIRNKYGAGRRISARDRRQIESLEDEEHLLERQERHLQAEANNCCSKCLKILRPLEMIAGIVFFLVALLIFLSLLLTNIDKAMHSYGWRMGYALPHRTLPNPLDIVLVFSQQVFPLDYILMAGIIMYFFFCSMAGIHDIGIWFFWIKMYKIRPRKTRPQGLLMMCFLLMLIGLATNVIIYELTPQYSMYGSQHYVANSTKVTMCSTSAPEGDCVMTRFTTLLTRFFYKVWFFGACYYWAGWVFLAVIPLSFVISLCRRRKSSINGQVEEDDFDSDEELLSA</sequence>
<evidence type="ECO:0000256" key="1">
    <source>
        <dbReference type="ARBA" id="ARBA00004155"/>
    </source>
</evidence>
<accession>A0A1S3I9S9</accession>
<reference evidence="13" key="1">
    <citation type="submission" date="2025-08" db="UniProtKB">
        <authorList>
            <consortium name="RefSeq"/>
        </authorList>
    </citation>
    <scope>IDENTIFICATION</scope>
    <source>
        <tissue evidence="13">Gonads</tissue>
    </source>
</reference>
<feature type="transmembrane region" description="Helical" evidence="11">
    <location>
        <begin position="473"/>
        <end position="497"/>
    </location>
</feature>
<dbReference type="GeneID" id="106162046"/>
<keyword evidence="4" id="KW-0846">Cobalamin</keyword>
<gene>
    <name evidence="13" type="primary">LOC106162046</name>
</gene>
<organism evidence="12 13">
    <name type="scientific">Lingula anatina</name>
    <name type="common">Brachiopod</name>
    <name type="synonym">Lingula unguis</name>
    <dbReference type="NCBI Taxonomy" id="7574"/>
    <lineage>
        <taxon>Eukaryota</taxon>
        <taxon>Metazoa</taxon>
        <taxon>Spiralia</taxon>
        <taxon>Lophotrochozoa</taxon>
        <taxon>Brachiopoda</taxon>
        <taxon>Linguliformea</taxon>
        <taxon>Lingulata</taxon>
        <taxon>Lingulida</taxon>
        <taxon>Linguloidea</taxon>
        <taxon>Lingulidae</taxon>
        <taxon>Lingula</taxon>
    </lineage>
</organism>
<evidence type="ECO:0000256" key="11">
    <source>
        <dbReference type="SAM" id="Phobius"/>
    </source>
</evidence>
<dbReference type="InterPro" id="IPR050854">
    <property type="entry name" value="LMBD1_LysCbl_Transport"/>
</dbReference>
<evidence type="ECO:0000256" key="7">
    <source>
        <dbReference type="ARBA" id="ARBA00023136"/>
    </source>
</evidence>
<feature type="transmembrane region" description="Helical" evidence="11">
    <location>
        <begin position="405"/>
        <end position="424"/>
    </location>
</feature>
<dbReference type="RefSeq" id="XP_013394611.1">
    <property type="nucleotide sequence ID" value="XM_013539157.1"/>
</dbReference>
<name>A0A1S3I9S9_LINAN</name>
<keyword evidence="8" id="KW-0458">Lysosome</keyword>
<dbReference type="GO" id="GO:0031419">
    <property type="term" value="F:cobalamin binding"/>
    <property type="evidence" value="ECO:0007669"/>
    <property type="project" value="UniProtKB-KW"/>
</dbReference>
<feature type="transmembrane region" description="Helical" evidence="11">
    <location>
        <begin position="98"/>
        <end position="119"/>
    </location>
</feature>